<evidence type="ECO:0000313" key="3">
    <source>
        <dbReference type="Proteomes" id="UP000622707"/>
    </source>
</evidence>
<dbReference type="Proteomes" id="UP000622707">
    <property type="component" value="Unassembled WGS sequence"/>
</dbReference>
<keyword evidence="3" id="KW-1185">Reference proteome</keyword>
<keyword evidence="1" id="KW-0175">Coiled coil</keyword>
<reference evidence="2 3" key="1">
    <citation type="journal article" date="2017" name="Int. J. Syst. Evol. Microbiol.">
        <title>Ramlibacter alkalitolerans sp. nov., alkali-tolerant bacterium isolated from soil of ginseng.</title>
        <authorList>
            <person name="Lee D.H."/>
            <person name="Cha C.J."/>
        </authorList>
    </citation>
    <scope>NUCLEOTIDE SEQUENCE [LARGE SCALE GENOMIC DNA]</scope>
    <source>
        <strain evidence="2 3">KACC 19305</strain>
    </source>
</reference>
<evidence type="ECO:0000313" key="2">
    <source>
        <dbReference type="EMBL" id="MBL0424427.1"/>
    </source>
</evidence>
<protein>
    <submittedName>
        <fullName evidence="2">Uncharacterized protein</fullName>
    </submittedName>
</protein>
<organism evidence="2 3">
    <name type="scientific">Ramlibacter alkalitolerans</name>
    <dbReference type="NCBI Taxonomy" id="2039631"/>
    <lineage>
        <taxon>Bacteria</taxon>
        <taxon>Pseudomonadati</taxon>
        <taxon>Pseudomonadota</taxon>
        <taxon>Betaproteobacteria</taxon>
        <taxon>Burkholderiales</taxon>
        <taxon>Comamonadaceae</taxon>
        <taxon>Ramlibacter</taxon>
    </lineage>
</organism>
<gene>
    <name evidence="2" type="ORF">JI746_04830</name>
</gene>
<name>A0ABS1JJM8_9BURK</name>
<sequence length="86" mass="9718">MNPLPHPNIERAKSKTVEVQRELEVASAELGLTHGALERELPQNVKQKSDIAWAIRQNAELERKVQQAAEDLEHVTELLEQVQDTA</sequence>
<comment type="caution">
    <text evidence="2">The sequence shown here is derived from an EMBL/GenBank/DDBJ whole genome shotgun (WGS) entry which is preliminary data.</text>
</comment>
<accession>A0ABS1JJM8</accession>
<evidence type="ECO:0000256" key="1">
    <source>
        <dbReference type="SAM" id="Coils"/>
    </source>
</evidence>
<dbReference type="RefSeq" id="WP_201687654.1">
    <property type="nucleotide sequence ID" value="NZ_JAEQND010000002.1"/>
</dbReference>
<dbReference type="EMBL" id="JAEQND010000002">
    <property type="protein sequence ID" value="MBL0424427.1"/>
    <property type="molecule type" value="Genomic_DNA"/>
</dbReference>
<feature type="coiled-coil region" evidence="1">
    <location>
        <begin position="9"/>
        <end position="85"/>
    </location>
</feature>
<proteinExistence type="predicted"/>